<keyword evidence="1" id="KW-1133">Transmembrane helix</keyword>
<dbReference type="AlphaFoldDB" id="A0A0F9F912"/>
<dbReference type="SUPFAM" id="SSF117892">
    <property type="entry name" value="Band 7/SPFH domain"/>
    <property type="match status" value="1"/>
</dbReference>
<dbReference type="InterPro" id="IPR001107">
    <property type="entry name" value="Band_7"/>
</dbReference>
<gene>
    <name evidence="3" type="ORF">LCGC14_1981570</name>
</gene>
<accession>A0A0F9F912</accession>
<keyword evidence="1" id="KW-0812">Transmembrane</keyword>
<feature type="domain" description="Band 7" evidence="2">
    <location>
        <begin position="257"/>
        <end position="383"/>
    </location>
</feature>
<evidence type="ECO:0000313" key="3">
    <source>
        <dbReference type="EMBL" id="KKL82758.1"/>
    </source>
</evidence>
<feature type="transmembrane region" description="Helical" evidence="1">
    <location>
        <begin position="20"/>
        <end position="40"/>
    </location>
</feature>
<protein>
    <recommendedName>
        <fullName evidence="2">Band 7 domain-containing protein</fullName>
    </recommendedName>
</protein>
<dbReference type="EMBL" id="LAZR01022183">
    <property type="protein sequence ID" value="KKL82758.1"/>
    <property type="molecule type" value="Genomic_DNA"/>
</dbReference>
<evidence type="ECO:0000259" key="2">
    <source>
        <dbReference type="Pfam" id="PF01145"/>
    </source>
</evidence>
<comment type="caution">
    <text evidence="3">The sequence shown here is derived from an EMBL/GenBank/DDBJ whole genome shotgun (WGS) entry which is preliminary data.</text>
</comment>
<proteinExistence type="predicted"/>
<organism evidence="3">
    <name type="scientific">marine sediment metagenome</name>
    <dbReference type="NCBI Taxonomy" id="412755"/>
    <lineage>
        <taxon>unclassified sequences</taxon>
        <taxon>metagenomes</taxon>
        <taxon>ecological metagenomes</taxon>
    </lineage>
</organism>
<keyword evidence="1" id="KW-0472">Membrane</keyword>
<reference evidence="3" key="1">
    <citation type="journal article" date="2015" name="Nature">
        <title>Complex archaea that bridge the gap between prokaryotes and eukaryotes.</title>
        <authorList>
            <person name="Spang A."/>
            <person name="Saw J.H."/>
            <person name="Jorgensen S.L."/>
            <person name="Zaremba-Niedzwiedzka K."/>
            <person name="Martijn J."/>
            <person name="Lind A.E."/>
            <person name="van Eijk R."/>
            <person name="Schleper C."/>
            <person name="Guy L."/>
            <person name="Ettema T.J."/>
        </authorList>
    </citation>
    <scope>NUCLEOTIDE SEQUENCE</scope>
</reference>
<name>A0A0F9F912_9ZZZZ</name>
<sequence>MAGSPDGQVALITGSGKRRVGNAVALALLGAAKLLGYFEFHWSEDILAYLLAALLVVVGVEMVLNFLLDLYRPRVPGVAGRFSYDSRLLNLIASPERVGHSIAEAINYQFGFEVSGTWFFQLLRRACLPLIIGGAVMLWLLTGVVVVEEGRQCVVLRWGKPDPSRRVLMPRRAPYLLWPWPIDKTQQFDTGKMHEVVLGLGAESDHEDEGEEQERVFLWSQAHGEQAEMDTLVAKPADPTAKVGRDGGVPAVSVIKLIVGVYYRIDDPYRYGYAFVDAPKLLQAVAHREMVRYAASATLDEKLSGEGGANRPQGIMSFGRGNAEKDLLARISAEAEALDLGVAIQRVQILGCHPPPGAAAAFEEVISAERERDQMRHAAQADARKVLAEVAGDPGEAQVLAQLISFMQDWENLLNVRKTGGSLDRAIDGGVEAANNRIEKLNEEIDKERLMGRTKTAQATRPEQLLAGQKQHLALLEACRKSPATFPLDKEFARARDEVDRAFAAVGGSAATEVARARAYRWQKEFKERSRAESFPVQLQALGAAPAVFVADKRLEALTRGLASTKKYLLGIDSKRVEFRVNLEQSPAVFGDIPLGKQGK</sequence>
<dbReference type="Gene3D" id="3.30.479.30">
    <property type="entry name" value="Band 7 domain"/>
    <property type="match status" value="1"/>
</dbReference>
<evidence type="ECO:0000256" key="1">
    <source>
        <dbReference type="SAM" id="Phobius"/>
    </source>
</evidence>
<dbReference type="InterPro" id="IPR036013">
    <property type="entry name" value="Band_7/SPFH_dom_sf"/>
</dbReference>
<feature type="transmembrane region" description="Helical" evidence="1">
    <location>
        <begin position="126"/>
        <end position="147"/>
    </location>
</feature>
<feature type="transmembrane region" description="Helical" evidence="1">
    <location>
        <begin position="46"/>
        <end position="68"/>
    </location>
</feature>
<dbReference type="Pfam" id="PF01145">
    <property type="entry name" value="Band_7"/>
    <property type="match status" value="1"/>
</dbReference>